<dbReference type="Proteomes" id="UP001372338">
    <property type="component" value="Unassembled WGS sequence"/>
</dbReference>
<proteinExistence type="predicted"/>
<keyword evidence="1" id="KW-0812">Transmembrane</keyword>
<dbReference type="PANTHER" id="PTHR34358">
    <property type="entry name" value="OS03G0411600 PROTEIN"/>
    <property type="match status" value="1"/>
</dbReference>
<accession>A0AAN9PA54</accession>
<dbReference type="AlphaFoldDB" id="A0AAN9PA54"/>
<reference evidence="2 3" key="1">
    <citation type="submission" date="2024-01" db="EMBL/GenBank/DDBJ databases">
        <title>The genomes of 5 underutilized Papilionoideae crops provide insights into root nodulation and disease resistanc.</title>
        <authorList>
            <person name="Yuan L."/>
        </authorList>
    </citation>
    <scope>NUCLEOTIDE SEQUENCE [LARGE SCALE GENOMIC DNA]</scope>
    <source>
        <strain evidence="2">ZHUSHIDOU_FW_LH</strain>
        <tissue evidence="2">Leaf</tissue>
    </source>
</reference>
<keyword evidence="1" id="KW-1133">Transmembrane helix</keyword>
<gene>
    <name evidence="2" type="ORF">RIF29_06121</name>
</gene>
<dbReference type="PANTHER" id="PTHR34358:SF7">
    <property type="entry name" value="SUGAR TRANSPORTER"/>
    <property type="match status" value="1"/>
</dbReference>
<organism evidence="2 3">
    <name type="scientific">Crotalaria pallida</name>
    <name type="common">Smooth rattlebox</name>
    <name type="synonym">Crotalaria striata</name>
    <dbReference type="NCBI Taxonomy" id="3830"/>
    <lineage>
        <taxon>Eukaryota</taxon>
        <taxon>Viridiplantae</taxon>
        <taxon>Streptophyta</taxon>
        <taxon>Embryophyta</taxon>
        <taxon>Tracheophyta</taxon>
        <taxon>Spermatophyta</taxon>
        <taxon>Magnoliopsida</taxon>
        <taxon>eudicotyledons</taxon>
        <taxon>Gunneridae</taxon>
        <taxon>Pentapetalae</taxon>
        <taxon>rosids</taxon>
        <taxon>fabids</taxon>
        <taxon>Fabales</taxon>
        <taxon>Fabaceae</taxon>
        <taxon>Papilionoideae</taxon>
        <taxon>50 kb inversion clade</taxon>
        <taxon>genistoids sensu lato</taxon>
        <taxon>core genistoids</taxon>
        <taxon>Crotalarieae</taxon>
        <taxon>Crotalaria</taxon>
    </lineage>
</organism>
<comment type="caution">
    <text evidence="2">The sequence shown here is derived from an EMBL/GenBank/DDBJ whole genome shotgun (WGS) entry which is preliminary data.</text>
</comment>
<dbReference type="Pfam" id="PF06708">
    <property type="entry name" value="DUF1195"/>
    <property type="match status" value="1"/>
</dbReference>
<keyword evidence="1" id="KW-0472">Membrane</keyword>
<evidence type="ECO:0000313" key="3">
    <source>
        <dbReference type="Proteomes" id="UP001372338"/>
    </source>
</evidence>
<feature type="transmembrane region" description="Helical" evidence="1">
    <location>
        <begin position="24"/>
        <end position="43"/>
    </location>
</feature>
<keyword evidence="3" id="KW-1185">Reference proteome</keyword>
<sequence>MKEEDVSTVTPLTKKKRCGGKGHYKLLWVFLVAIIFLALWSIFTGSLTLKWRAENLTFFSHDFDSNTLDDDLDVLEVDEREKVVRHMWDVYTHHSTNTRLPRFWSDAFHAAYEDLVSDVPGVRDAAVSEIAKMSLKPLYFPRHPFKLQTDLHVQNIKSRKMKLKESSLDPTIGTDQKQ</sequence>
<protein>
    <submittedName>
        <fullName evidence="2">Uncharacterized protein</fullName>
    </submittedName>
</protein>
<evidence type="ECO:0000313" key="2">
    <source>
        <dbReference type="EMBL" id="KAK7291183.1"/>
    </source>
</evidence>
<name>A0AAN9PA54_CROPI</name>
<dbReference type="InterPro" id="IPR010608">
    <property type="entry name" value="DUF1195"/>
</dbReference>
<evidence type="ECO:0000256" key="1">
    <source>
        <dbReference type="SAM" id="Phobius"/>
    </source>
</evidence>
<dbReference type="EMBL" id="JAYWIO010000001">
    <property type="protein sequence ID" value="KAK7291183.1"/>
    <property type="molecule type" value="Genomic_DNA"/>
</dbReference>